<dbReference type="STRING" id="1849968.A8C32_10330"/>
<dbReference type="Proteomes" id="UP000095713">
    <property type="component" value="Unassembled WGS sequence"/>
</dbReference>
<dbReference type="InterPro" id="IPR001387">
    <property type="entry name" value="Cro/C1-type_HTH"/>
</dbReference>
<dbReference type="CDD" id="cd00093">
    <property type="entry name" value="HTH_XRE"/>
    <property type="match status" value="1"/>
</dbReference>
<comment type="caution">
    <text evidence="3">The sequence shown here is derived from an EMBL/GenBank/DDBJ whole genome shotgun (WGS) entry which is preliminary data.</text>
</comment>
<dbReference type="PANTHER" id="PTHR46558:SF11">
    <property type="entry name" value="HTH-TYPE TRANSCRIPTIONAL REGULATOR XRE"/>
    <property type="match status" value="1"/>
</dbReference>
<keyword evidence="1" id="KW-0238">DNA-binding</keyword>
<dbReference type="PANTHER" id="PTHR46558">
    <property type="entry name" value="TRACRIPTIONAL REGULATORY PROTEIN-RELATED-RELATED"/>
    <property type="match status" value="1"/>
</dbReference>
<sequence length="109" mass="12206">MLFGTRLLSTRKKKKISQDELAKTIGVHAPVIGRYERDEVKPSIETATKIAEALEVSLDYLTGLSDLELDKTIVDTIMDIQQLDSKDKTHIMTTISALIRDAKARNTYA</sequence>
<reference evidence="3 4" key="1">
    <citation type="submission" date="2016-05" db="EMBL/GenBank/DDBJ databases">
        <title>Draft Genome Sequence of Algibacter sp. Strain SK-16 Isolated from the Surface Water of Aburatsubo Inlet.</title>
        <authorList>
            <person name="Wong S.-K."/>
            <person name="Yoshizawa S."/>
            <person name="Nakajima Y."/>
            <person name="Ogura Y."/>
            <person name="Tetsuya H."/>
            <person name="Hamasaki K."/>
        </authorList>
    </citation>
    <scope>NUCLEOTIDE SEQUENCE [LARGE SCALE GENOMIC DNA]</scope>
    <source>
        <strain evidence="3 4">SK-16</strain>
    </source>
</reference>
<evidence type="ECO:0000256" key="1">
    <source>
        <dbReference type="ARBA" id="ARBA00023125"/>
    </source>
</evidence>
<dbReference type="GO" id="GO:0003677">
    <property type="term" value="F:DNA binding"/>
    <property type="evidence" value="ECO:0007669"/>
    <property type="project" value="UniProtKB-KW"/>
</dbReference>
<gene>
    <name evidence="3" type="ORF">A8C32_10330</name>
</gene>
<dbReference type="Gene3D" id="1.10.260.40">
    <property type="entry name" value="lambda repressor-like DNA-binding domains"/>
    <property type="match status" value="1"/>
</dbReference>
<feature type="domain" description="HTH cro/C1-type" evidence="2">
    <location>
        <begin position="7"/>
        <end position="61"/>
    </location>
</feature>
<dbReference type="PROSITE" id="PS50943">
    <property type="entry name" value="HTH_CROC1"/>
    <property type="match status" value="1"/>
</dbReference>
<dbReference type="SMART" id="SM00530">
    <property type="entry name" value="HTH_XRE"/>
    <property type="match status" value="1"/>
</dbReference>
<dbReference type="NCBIfam" id="NF041951">
    <property type="entry name" value="phage_RstR"/>
    <property type="match status" value="1"/>
</dbReference>
<dbReference type="OrthoDB" id="881869at2"/>
<dbReference type="AlphaFoldDB" id="A0A1E5TED0"/>
<evidence type="ECO:0000313" key="4">
    <source>
        <dbReference type="Proteomes" id="UP000095713"/>
    </source>
</evidence>
<dbReference type="SUPFAM" id="SSF47413">
    <property type="entry name" value="lambda repressor-like DNA-binding domains"/>
    <property type="match status" value="1"/>
</dbReference>
<evidence type="ECO:0000259" key="2">
    <source>
        <dbReference type="PROSITE" id="PS50943"/>
    </source>
</evidence>
<evidence type="ECO:0000313" key="3">
    <source>
        <dbReference type="EMBL" id="OEK09711.1"/>
    </source>
</evidence>
<dbReference type="InterPro" id="IPR010982">
    <property type="entry name" value="Lambda_DNA-bd_dom_sf"/>
</dbReference>
<keyword evidence="4" id="KW-1185">Reference proteome</keyword>
<dbReference type="InterPro" id="IPR049639">
    <property type="entry name" value="RstR"/>
</dbReference>
<dbReference type="Pfam" id="PF01381">
    <property type="entry name" value="HTH_3"/>
    <property type="match status" value="1"/>
</dbReference>
<accession>A0A1E5TED0</accession>
<dbReference type="EMBL" id="MDJD01000007">
    <property type="protein sequence ID" value="OEK09711.1"/>
    <property type="molecule type" value="Genomic_DNA"/>
</dbReference>
<name>A0A1E5TED0_9FLAO</name>
<proteinExistence type="predicted"/>
<protein>
    <submittedName>
        <fullName evidence="3">Transcriptional regulator</fullName>
    </submittedName>
</protein>
<organism evidence="3 4">
    <name type="scientific">Flavivirga aquatica</name>
    <dbReference type="NCBI Taxonomy" id="1849968"/>
    <lineage>
        <taxon>Bacteria</taxon>
        <taxon>Pseudomonadati</taxon>
        <taxon>Bacteroidota</taxon>
        <taxon>Flavobacteriia</taxon>
        <taxon>Flavobacteriales</taxon>
        <taxon>Flavobacteriaceae</taxon>
        <taxon>Flavivirga</taxon>
    </lineage>
</organism>